<sequence>MLSENYNEQFSKVIEHFKGELSTLRTGRATPALVEDITVEAYGVKQPLKSLASISVADAKTLTVEPWDKSVLQAIEVAINKSQIGVNAVNDGKLLRLPLPDLTQDRRVELIKVLHQKLEIARISVRQIRDEIKKGIEDGEKAKDITEDERYKNIDALEKIVKEYNEKIKEIGEEKEKEINTV</sequence>
<keyword evidence="4" id="KW-0175">Coiled coil</keyword>
<comment type="caution">
    <text evidence="6">The sequence shown here is derived from an EMBL/GenBank/DDBJ whole genome shotgun (WGS) entry which is preliminary data.</text>
</comment>
<protein>
    <recommendedName>
        <fullName evidence="3">Ribosome-recycling factor</fullName>
        <shortName evidence="3">RRF</shortName>
    </recommendedName>
    <alternativeName>
        <fullName evidence="3">Ribosome-releasing factor</fullName>
    </alternativeName>
</protein>
<evidence type="ECO:0000256" key="4">
    <source>
        <dbReference type="SAM" id="Coils"/>
    </source>
</evidence>
<dbReference type="InterPro" id="IPR002661">
    <property type="entry name" value="Ribosome_recyc_fac"/>
</dbReference>
<dbReference type="FunFam" id="3.30.1360.40:FF:000001">
    <property type="entry name" value="Ribosome-recycling factor"/>
    <property type="match status" value="1"/>
</dbReference>
<dbReference type="PANTHER" id="PTHR20982:SF3">
    <property type="entry name" value="MITOCHONDRIAL RIBOSOME RECYCLING FACTOR PSEUDO 1"/>
    <property type="match status" value="1"/>
</dbReference>
<dbReference type="NCBIfam" id="TIGR00496">
    <property type="entry name" value="frr"/>
    <property type="match status" value="1"/>
</dbReference>
<comment type="function">
    <text evidence="3">Responsible for the release of ribosomes from messenger RNA at the termination of protein biosynthesis. May increase the efficiency of translation by recycling ribosomes from one round of translation to another.</text>
</comment>
<reference evidence="6 7" key="1">
    <citation type="journal article" date="2016" name="Nat. Commun.">
        <title>Thousands of microbial genomes shed light on interconnected biogeochemical processes in an aquifer system.</title>
        <authorList>
            <person name="Anantharaman K."/>
            <person name="Brown C.T."/>
            <person name="Hug L.A."/>
            <person name="Sharon I."/>
            <person name="Castelle C.J."/>
            <person name="Probst A.J."/>
            <person name="Thomas B.C."/>
            <person name="Singh A."/>
            <person name="Wilkins M.J."/>
            <person name="Karaoz U."/>
            <person name="Brodie E.L."/>
            <person name="Williams K.H."/>
            <person name="Hubbard S.S."/>
            <person name="Banfield J.F."/>
        </authorList>
    </citation>
    <scope>NUCLEOTIDE SEQUENCE [LARGE SCALE GENOMIC DNA]</scope>
</reference>
<name>A0A1F6LJ62_9BACT</name>
<feature type="domain" description="Ribosome recycling factor" evidence="5">
    <location>
        <begin position="17"/>
        <end position="179"/>
    </location>
</feature>
<evidence type="ECO:0000256" key="3">
    <source>
        <dbReference type="HAMAP-Rule" id="MF_00040"/>
    </source>
</evidence>
<dbReference type="EMBL" id="MFPS01000007">
    <property type="protein sequence ID" value="OGH59355.1"/>
    <property type="molecule type" value="Genomic_DNA"/>
</dbReference>
<comment type="similarity">
    <text evidence="1 3">Belongs to the RRF family.</text>
</comment>
<evidence type="ECO:0000259" key="5">
    <source>
        <dbReference type="Pfam" id="PF01765"/>
    </source>
</evidence>
<evidence type="ECO:0000256" key="2">
    <source>
        <dbReference type="ARBA" id="ARBA00022917"/>
    </source>
</evidence>
<dbReference type="PANTHER" id="PTHR20982">
    <property type="entry name" value="RIBOSOME RECYCLING FACTOR"/>
    <property type="match status" value="1"/>
</dbReference>
<proteinExistence type="inferred from homology"/>
<dbReference type="AlphaFoldDB" id="A0A1F6LJ62"/>
<keyword evidence="2 3" id="KW-0648">Protein biosynthesis</keyword>
<feature type="coiled-coil region" evidence="4">
    <location>
        <begin position="154"/>
        <end position="181"/>
    </location>
</feature>
<dbReference type="GO" id="GO:0005737">
    <property type="term" value="C:cytoplasm"/>
    <property type="evidence" value="ECO:0007669"/>
    <property type="project" value="UniProtKB-SubCell"/>
</dbReference>
<dbReference type="HAMAP" id="MF_00040">
    <property type="entry name" value="RRF"/>
    <property type="match status" value="1"/>
</dbReference>
<dbReference type="Gene3D" id="3.30.1360.40">
    <property type="match status" value="1"/>
</dbReference>
<dbReference type="GO" id="GO:0043023">
    <property type="term" value="F:ribosomal large subunit binding"/>
    <property type="evidence" value="ECO:0007669"/>
    <property type="project" value="TreeGrafter"/>
</dbReference>
<dbReference type="Proteomes" id="UP000177067">
    <property type="component" value="Unassembled WGS sequence"/>
</dbReference>
<dbReference type="InterPro" id="IPR023584">
    <property type="entry name" value="Ribosome_recyc_fac_dom"/>
</dbReference>
<evidence type="ECO:0000313" key="7">
    <source>
        <dbReference type="Proteomes" id="UP000177067"/>
    </source>
</evidence>
<keyword evidence="3" id="KW-0963">Cytoplasm</keyword>
<dbReference type="Pfam" id="PF01765">
    <property type="entry name" value="RRF"/>
    <property type="match status" value="1"/>
</dbReference>
<dbReference type="InterPro" id="IPR036191">
    <property type="entry name" value="RRF_sf"/>
</dbReference>
<dbReference type="Gene3D" id="1.10.132.20">
    <property type="entry name" value="Ribosome-recycling factor"/>
    <property type="match status" value="1"/>
</dbReference>
<comment type="subcellular location">
    <subcellularLocation>
        <location evidence="3">Cytoplasm</location>
    </subcellularLocation>
</comment>
<organism evidence="6 7">
    <name type="scientific">Candidatus Magasanikbacteria bacterium RIFCSPHIGHO2_01_FULL_33_34</name>
    <dbReference type="NCBI Taxonomy" id="1798671"/>
    <lineage>
        <taxon>Bacteria</taxon>
        <taxon>Candidatus Magasanikiibacteriota</taxon>
    </lineage>
</organism>
<dbReference type="SUPFAM" id="SSF55194">
    <property type="entry name" value="Ribosome recycling factor, RRF"/>
    <property type="match status" value="1"/>
</dbReference>
<dbReference type="GO" id="GO:0006415">
    <property type="term" value="P:translational termination"/>
    <property type="evidence" value="ECO:0007669"/>
    <property type="project" value="UniProtKB-UniRule"/>
</dbReference>
<accession>A0A1F6LJ62</accession>
<evidence type="ECO:0000256" key="1">
    <source>
        <dbReference type="ARBA" id="ARBA00005912"/>
    </source>
</evidence>
<evidence type="ECO:0000313" key="6">
    <source>
        <dbReference type="EMBL" id="OGH59355.1"/>
    </source>
</evidence>
<gene>
    <name evidence="3" type="primary">frr</name>
    <name evidence="6" type="ORF">A2725_00820</name>
</gene>